<dbReference type="RefSeq" id="WP_274165358.1">
    <property type="nucleotide sequence ID" value="NZ_JAJUBC010000018.1"/>
</dbReference>
<dbReference type="EMBL" id="JAJUBC010000018">
    <property type="protein sequence ID" value="MDD1794530.1"/>
    <property type="molecule type" value="Genomic_DNA"/>
</dbReference>
<gene>
    <name evidence="1" type="ORF">LRP50_15455</name>
</gene>
<reference evidence="1" key="1">
    <citation type="submission" date="2021-12" db="EMBL/GenBank/DDBJ databases">
        <title>Enterovibrio ZSDZ35 sp. nov. and Enterovibrio ZSDZ42 sp. nov., isolated from coastal seawater in Qingdao.</title>
        <authorList>
            <person name="Zhang P."/>
        </authorList>
    </citation>
    <scope>NUCLEOTIDE SEQUENCE</scope>
    <source>
        <strain evidence="1">ZSDZ42</strain>
    </source>
</reference>
<name>A0ABT5R3S2_9GAMM</name>
<evidence type="ECO:0000313" key="2">
    <source>
        <dbReference type="Proteomes" id="UP001149400"/>
    </source>
</evidence>
<evidence type="ECO:0000313" key="1">
    <source>
        <dbReference type="EMBL" id="MDD1794530.1"/>
    </source>
</evidence>
<protein>
    <submittedName>
        <fullName evidence="1">Uncharacterized protein</fullName>
    </submittedName>
</protein>
<organism evidence="1 2">
    <name type="scientific">Enterovibrio gelatinilyticus</name>
    <dbReference type="NCBI Taxonomy" id="2899819"/>
    <lineage>
        <taxon>Bacteria</taxon>
        <taxon>Pseudomonadati</taxon>
        <taxon>Pseudomonadota</taxon>
        <taxon>Gammaproteobacteria</taxon>
        <taxon>Vibrionales</taxon>
        <taxon>Vibrionaceae</taxon>
        <taxon>Enterovibrio</taxon>
    </lineage>
</organism>
<sequence length="300" mass="34165">MKASTLIEVKVKPDNTLELTPLPQVKIASQDQTVTASTSVDINECSYSIFSLQNPSVLIVSKTFDAKSQSYFSHQISIPCEYPIDTLHSFYFGGQPWLLSYHQNSDYVQFYRFDGKTITPVTAIRIGKGFTTVQPLYYRNDVFFVAYNKTSGDVVKFQIVAPAYSPLYAQQVWSATWAQGWTRFAFFRLGAENFFIKTNEKYLKVNIDHFMDSIELGSHPVLNEAASPTMLAQSDVQTFYDANQNPFFFTYQPDGVMTFNRFDGNCEDWKLALSTQQAEDVTLIHNVQLSSRTLILLLQN</sequence>
<dbReference type="Proteomes" id="UP001149400">
    <property type="component" value="Unassembled WGS sequence"/>
</dbReference>
<keyword evidence="2" id="KW-1185">Reference proteome</keyword>
<comment type="caution">
    <text evidence="1">The sequence shown here is derived from an EMBL/GenBank/DDBJ whole genome shotgun (WGS) entry which is preliminary data.</text>
</comment>
<proteinExistence type="predicted"/>
<accession>A0ABT5R3S2</accession>